<evidence type="ECO:0008006" key="3">
    <source>
        <dbReference type="Google" id="ProtNLM"/>
    </source>
</evidence>
<dbReference type="PANTHER" id="PTHR31569:SF4">
    <property type="entry name" value="SWIM-TYPE DOMAIN-CONTAINING PROTEIN"/>
    <property type="match status" value="1"/>
</dbReference>
<dbReference type="Proteomes" id="UP001420932">
    <property type="component" value="Unassembled WGS sequence"/>
</dbReference>
<name>A0AAP0JZM0_9MAGN</name>
<protein>
    <recommendedName>
        <fullName evidence="3">FAR1 domain-containing protein</fullName>
    </recommendedName>
</protein>
<evidence type="ECO:0000313" key="2">
    <source>
        <dbReference type="Proteomes" id="UP001420932"/>
    </source>
</evidence>
<keyword evidence="2" id="KW-1185">Reference proteome</keyword>
<dbReference type="EMBL" id="JBBNAF010000005">
    <property type="protein sequence ID" value="KAK9143158.1"/>
    <property type="molecule type" value="Genomic_DNA"/>
</dbReference>
<dbReference type="PANTHER" id="PTHR31569">
    <property type="entry name" value="SWIM-TYPE DOMAIN-CONTAINING PROTEIN"/>
    <property type="match status" value="1"/>
</dbReference>
<sequence>MEYKASGEKKKLTGSKKCGCQFKISIKHKFDGLWQVWVVCGLHNHSFTNSLLGHSYAGRLSMDEKEIVRDMSKTSARPRDILSNLKSKNKGNVTVMKTIYNERFMLRKIEANGKSKL</sequence>
<organism evidence="1 2">
    <name type="scientific">Stephania yunnanensis</name>
    <dbReference type="NCBI Taxonomy" id="152371"/>
    <lineage>
        <taxon>Eukaryota</taxon>
        <taxon>Viridiplantae</taxon>
        <taxon>Streptophyta</taxon>
        <taxon>Embryophyta</taxon>
        <taxon>Tracheophyta</taxon>
        <taxon>Spermatophyta</taxon>
        <taxon>Magnoliopsida</taxon>
        <taxon>Ranunculales</taxon>
        <taxon>Menispermaceae</taxon>
        <taxon>Menispermoideae</taxon>
        <taxon>Cissampelideae</taxon>
        <taxon>Stephania</taxon>
    </lineage>
</organism>
<dbReference type="InterPro" id="IPR052579">
    <property type="entry name" value="Zinc_finger_SWIM"/>
</dbReference>
<proteinExistence type="predicted"/>
<evidence type="ECO:0000313" key="1">
    <source>
        <dbReference type="EMBL" id="KAK9143158.1"/>
    </source>
</evidence>
<gene>
    <name evidence="1" type="ORF">Syun_012558</name>
</gene>
<accession>A0AAP0JZM0</accession>
<dbReference type="AlphaFoldDB" id="A0AAP0JZM0"/>
<comment type="caution">
    <text evidence="1">The sequence shown here is derived from an EMBL/GenBank/DDBJ whole genome shotgun (WGS) entry which is preliminary data.</text>
</comment>
<reference evidence="1 2" key="1">
    <citation type="submission" date="2024-01" db="EMBL/GenBank/DDBJ databases">
        <title>Genome assemblies of Stephania.</title>
        <authorList>
            <person name="Yang L."/>
        </authorList>
    </citation>
    <scope>NUCLEOTIDE SEQUENCE [LARGE SCALE GENOMIC DNA]</scope>
    <source>
        <strain evidence="1">YNDBR</strain>
        <tissue evidence="1">Leaf</tissue>
    </source>
</reference>